<organism evidence="1 2">
    <name type="scientific">Succiniclasticum ruminis</name>
    <dbReference type="NCBI Taxonomy" id="40841"/>
    <lineage>
        <taxon>Bacteria</taxon>
        <taxon>Bacillati</taxon>
        <taxon>Bacillota</taxon>
        <taxon>Negativicutes</taxon>
        <taxon>Acidaminococcales</taxon>
        <taxon>Acidaminococcaceae</taxon>
        <taxon>Succiniclasticum</taxon>
    </lineage>
</organism>
<proteinExistence type="predicted"/>
<sequence>MHGFARLSSEERKEVFQAVSVSRGLRPDIIEKDFWVCFLLNHLFHECKFKDFFVFKGGTSLSKSYKVIKRFSEDIDLILDWRRFVTEDEDPWDTRSKTKQDQFNRKLNAKAADFYKSSLIPCLNSELRNILGVNEWFSIDENDEMVINFYYPQLFEVDYIRDKVRLEIGPLAEWLPSHDTIIEPFVAEKYPKLFINGTTKILTIDVERTFWEKLTILHKLANFPENKSLPPRYARHLYDVYNMANCWVKESAFARKELLEKDVVFKQKFYYAKNAHYESATLADISLIPAYHIMDAVKSDYAAMKNMIYGEYPSFEEVIECLKQLQEEIHSLIL</sequence>
<accession>A0A1G6K8X3</accession>
<reference evidence="2" key="1">
    <citation type="submission" date="2016-10" db="EMBL/GenBank/DDBJ databases">
        <authorList>
            <person name="Varghese N."/>
            <person name="Submissions S."/>
        </authorList>
    </citation>
    <scope>NUCLEOTIDE SEQUENCE [LARGE SCALE GENOMIC DNA]</scope>
    <source>
        <strain evidence="2">DSM 11005</strain>
    </source>
</reference>
<dbReference type="GO" id="GO:0016740">
    <property type="term" value="F:transferase activity"/>
    <property type="evidence" value="ECO:0007669"/>
    <property type="project" value="UniProtKB-KW"/>
</dbReference>
<keyword evidence="2" id="KW-1185">Reference proteome</keyword>
<dbReference type="EMBL" id="FMYW01000004">
    <property type="protein sequence ID" value="SDC27281.1"/>
    <property type="molecule type" value="Genomic_DNA"/>
</dbReference>
<dbReference type="OrthoDB" id="9780929at2"/>
<evidence type="ECO:0000313" key="1">
    <source>
        <dbReference type="EMBL" id="SDC27281.1"/>
    </source>
</evidence>
<keyword evidence="1" id="KW-0808">Transferase</keyword>
<dbReference type="Gene3D" id="3.10.450.620">
    <property type="entry name" value="JHP933, nucleotidyltransferase-like core domain"/>
    <property type="match status" value="1"/>
</dbReference>
<dbReference type="AlphaFoldDB" id="A0A1G6K8X3"/>
<name>A0A1G6K8X3_9FIRM</name>
<dbReference type="Proteomes" id="UP000198943">
    <property type="component" value="Unassembled WGS sequence"/>
</dbReference>
<gene>
    <name evidence="1" type="ORF">SAMN04487864_104120</name>
</gene>
<evidence type="ECO:0000313" key="2">
    <source>
        <dbReference type="Proteomes" id="UP000198943"/>
    </source>
</evidence>
<dbReference type="InterPro" id="IPR014942">
    <property type="entry name" value="AbiEii"/>
</dbReference>
<dbReference type="RefSeq" id="WP_093729812.1">
    <property type="nucleotide sequence ID" value="NZ_FMYW01000004.1"/>
</dbReference>
<protein>
    <submittedName>
        <fullName evidence="1">Nucleotidyl transferase AbiEii toxin, Type IV TA system</fullName>
    </submittedName>
</protein>
<dbReference type="Pfam" id="PF08843">
    <property type="entry name" value="AbiEii"/>
    <property type="match status" value="1"/>
</dbReference>